<dbReference type="Gene3D" id="3.30.70.1440">
    <property type="entry name" value="Multidrug efflux transporter AcrB pore domain"/>
    <property type="match status" value="1"/>
</dbReference>
<dbReference type="RefSeq" id="WP_035541150.1">
    <property type="nucleotide sequence ID" value="NZ_ARYL01000042.1"/>
</dbReference>
<evidence type="ECO:0000313" key="3">
    <source>
        <dbReference type="Proteomes" id="UP000024942"/>
    </source>
</evidence>
<dbReference type="STRING" id="1280953.HOC_18029"/>
<dbReference type="PANTHER" id="PTHR32063">
    <property type="match status" value="1"/>
</dbReference>
<evidence type="ECO:0000256" key="1">
    <source>
        <dbReference type="SAM" id="Phobius"/>
    </source>
</evidence>
<keyword evidence="3" id="KW-1185">Reference proteome</keyword>
<feature type="transmembrane region" description="Helical" evidence="1">
    <location>
        <begin position="456"/>
        <end position="480"/>
    </location>
</feature>
<reference evidence="2 3" key="1">
    <citation type="journal article" date="2014" name="Antonie Van Leeuwenhoek">
        <title>Hyphomonas beringensis sp. nov. and Hyphomonas chukchiensis sp. nov., isolated from surface seawater of the Bering Sea and Chukchi Sea.</title>
        <authorList>
            <person name="Li C."/>
            <person name="Lai Q."/>
            <person name="Li G."/>
            <person name="Dong C."/>
            <person name="Wang J."/>
            <person name="Liao Y."/>
            <person name="Shao Z."/>
        </authorList>
    </citation>
    <scope>NUCLEOTIDE SEQUENCE [LARGE SCALE GENOMIC DNA]</scope>
    <source>
        <strain evidence="2 3">SCH89</strain>
    </source>
</reference>
<dbReference type="SUPFAM" id="SSF82714">
    <property type="entry name" value="Multidrug efflux transporter AcrB TolC docking domain, DN and DC subdomains"/>
    <property type="match status" value="2"/>
</dbReference>
<dbReference type="GO" id="GO:0005886">
    <property type="term" value="C:plasma membrane"/>
    <property type="evidence" value="ECO:0007669"/>
    <property type="project" value="TreeGrafter"/>
</dbReference>
<name>A0A059G3B0_9PROT</name>
<dbReference type="PRINTS" id="PR00702">
    <property type="entry name" value="ACRIFLAVINRP"/>
</dbReference>
<dbReference type="SUPFAM" id="SSF82866">
    <property type="entry name" value="Multidrug efflux transporter AcrB transmembrane domain"/>
    <property type="match status" value="2"/>
</dbReference>
<feature type="transmembrane region" description="Helical" evidence="1">
    <location>
        <begin position="848"/>
        <end position="867"/>
    </location>
</feature>
<proteinExistence type="predicted"/>
<protein>
    <submittedName>
        <fullName evidence="2">AcrB/AcrD/AcrF family protein</fullName>
    </submittedName>
</protein>
<comment type="caution">
    <text evidence="2">The sequence shown here is derived from an EMBL/GenBank/DDBJ whole genome shotgun (WGS) entry which is preliminary data.</text>
</comment>
<evidence type="ECO:0000313" key="2">
    <source>
        <dbReference type="EMBL" id="KDA00943.1"/>
    </source>
</evidence>
<dbReference type="GO" id="GO:0042910">
    <property type="term" value="F:xenobiotic transmembrane transporter activity"/>
    <property type="evidence" value="ECO:0007669"/>
    <property type="project" value="TreeGrafter"/>
</dbReference>
<dbReference type="Gene3D" id="3.30.2090.10">
    <property type="entry name" value="Multidrug efflux transporter AcrB TolC docking domain, DN and DC subdomains"/>
    <property type="match status" value="2"/>
</dbReference>
<feature type="transmembrane region" description="Helical" evidence="1">
    <location>
        <begin position="900"/>
        <end position="922"/>
    </location>
</feature>
<feature type="transmembrane region" description="Helical" evidence="1">
    <location>
        <begin position="874"/>
        <end position="894"/>
    </location>
</feature>
<dbReference type="Proteomes" id="UP000024942">
    <property type="component" value="Unassembled WGS sequence"/>
</dbReference>
<feature type="transmembrane region" description="Helical" evidence="1">
    <location>
        <begin position="973"/>
        <end position="995"/>
    </location>
</feature>
<gene>
    <name evidence="2" type="ORF">HOC_18029</name>
</gene>
<dbReference type="InterPro" id="IPR001036">
    <property type="entry name" value="Acrflvin-R"/>
</dbReference>
<organism evidence="2 3">
    <name type="scientific">Hyphomonas oceanitis SCH89</name>
    <dbReference type="NCBI Taxonomy" id="1280953"/>
    <lineage>
        <taxon>Bacteria</taxon>
        <taxon>Pseudomonadati</taxon>
        <taxon>Pseudomonadota</taxon>
        <taxon>Alphaproteobacteria</taxon>
        <taxon>Hyphomonadales</taxon>
        <taxon>Hyphomonadaceae</taxon>
        <taxon>Hyphomonas</taxon>
    </lineage>
</organism>
<keyword evidence="1" id="KW-1133">Transmembrane helix</keyword>
<dbReference type="AlphaFoldDB" id="A0A059G3B0"/>
<dbReference type="Gene3D" id="3.30.70.1430">
    <property type="entry name" value="Multidrug efflux transporter AcrB pore domain"/>
    <property type="match status" value="2"/>
</dbReference>
<feature type="transmembrane region" description="Helical" evidence="1">
    <location>
        <begin position="354"/>
        <end position="376"/>
    </location>
</feature>
<dbReference type="SUPFAM" id="SSF82693">
    <property type="entry name" value="Multidrug efflux transporter AcrB pore domain, PN1, PN2, PC1 and PC2 subdomains"/>
    <property type="match status" value="3"/>
</dbReference>
<keyword evidence="1" id="KW-0472">Membrane</keyword>
<dbReference type="PATRIC" id="fig|1280953.3.peg.3610"/>
<dbReference type="OrthoDB" id="9798415at2"/>
<dbReference type="Pfam" id="PF00873">
    <property type="entry name" value="ACR_tran"/>
    <property type="match status" value="1"/>
</dbReference>
<accession>A0A059G3B0</accession>
<dbReference type="PANTHER" id="PTHR32063:SF0">
    <property type="entry name" value="SWARMING MOTILITY PROTEIN SWRC"/>
    <property type="match status" value="1"/>
</dbReference>
<dbReference type="Gene3D" id="3.30.70.1320">
    <property type="entry name" value="Multidrug efflux transporter AcrB pore domain like"/>
    <property type="match status" value="1"/>
</dbReference>
<feature type="transmembrane region" description="Helical" evidence="1">
    <location>
        <begin position="382"/>
        <end position="403"/>
    </location>
</feature>
<dbReference type="InterPro" id="IPR027463">
    <property type="entry name" value="AcrB_DN_DC_subdom"/>
</dbReference>
<feature type="transmembrane region" description="Helical" evidence="1">
    <location>
        <begin position="516"/>
        <end position="535"/>
    </location>
</feature>
<dbReference type="eggNOG" id="COG0841">
    <property type="taxonomic scope" value="Bacteria"/>
</dbReference>
<feature type="transmembrane region" description="Helical" evidence="1">
    <location>
        <begin position="333"/>
        <end position="349"/>
    </location>
</feature>
<sequence>MSAWLSRQTRFVLAAFLILTAGGAFALLNLPVSLFPTIQFPRISVSLDAGDRPADLMVTQVTRPVEEALRAVPGVRNVRSQTTRGSAEVSVTFNWGQDMTSAALQAESEVARLAPSLPPGFAFNIRRMDPTIFPVLGYSVTSKTDSLVSLKNFALYDLRPLLASVNGVAEVSVLGGRDSEYQVIVDPIRLQALGLSVDDVDTVLGSGNLVAASGRFEDRSRLFLTIVDDRLNSIEDIGGIVLKSAGGAVVNLDDVAEIRLSTAPEWTRVTADGETAVLVNIRQAPDANSLALTDQVKAIFAREAHRFPAGVRITPYYDQSDLVRSAAKSVRDSILIGTLLAGVVLFLFLRSFRFVLVVAILLPAVLASTALLLMAFGLSLNIMTLGGMAAAVGLIVDDIVVMLEHITRRLSDATISVLEAAGEMVRPLVGSSMATIVVFTPLAFLSGVTGGFFKALAVTMAASLAFSMLYAMAVAPLLALRFAKVEDAERAERSNGWLKWLSNAYGRAMQWPLHHARLMAGLLVGVAVLIGGFSATRVTSGFMPQMDEGGFVLDYFAPPGLSLTETDRLVLQMEDIIRSVPEVASYSRRTGLQLGGGLTEANEGDMFVRLKPMPRRPIEDIMQEIRARVETDIPGLSIETIQLMGDLIGDLTAVPQPIEVKFYSNNPAAMAQAADLAVSALDRVPGVVEVAKSDRVAGDAVTVSLDRARLALEGLDAASAATQIEALIGGHLVGSIQSGERIINVRVWSPENIRDRVEAIEALMLRSRSGTLLPLSRVAQVSIATGQSQISRENLQPMTAVTGRLEGRDMGSAMRDVTKAMKAVALPADVRYEFGGLFAEQQRSFRDLITVFGAAFILSGLLLVFLFRDMSQAISVLGVVGLTIPGVLAGLVLTGTEMNIAAMMGLTMVIGIIAELGVFYFAELPEGEVGSGHRIDAGRARLRPILMSALIAILALAPLALKIGEGSALLAPMAVAIICGLIVGAPLVLIGGPVIHAALAPRKRALPPAGS</sequence>
<keyword evidence="1" id="KW-0812">Transmembrane</keyword>
<dbReference type="EMBL" id="ARYL01000042">
    <property type="protein sequence ID" value="KDA00943.1"/>
    <property type="molecule type" value="Genomic_DNA"/>
</dbReference>
<dbReference type="Gene3D" id="1.20.1640.10">
    <property type="entry name" value="Multidrug efflux transporter AcrB transmembrane domain"/>
    <property type="match status" value="2"/>
</dbReference>
<feature type="transmembrane region" description="Helical" evidence="1">
    <location>
        <begin position="424"/>
        <end position="444"/>
    </location>
</feature>
<feature type="transmembrane region" description="Helical" evidence="1">
    <location>
        <begin position="942"/>
        <end position="961"/>
    </location>
</feature>